<evidence type="ECO:0008006" key="4">
    <source>
        <dbReference type="Google" id="ProtNLM"/>
    </source>
</evidence>
<dbReference type="EMBL" id="JBHLYR010000032">
    <property type="protein sequence ID" value="MFB9992585.1"/>
    <property type="molecule type" value="Genomic_DNA"/>
</dbReference>
<keyword evidence="3" id="KW-1185">Reference proteome</keyword>
<evidence type="ECO:0000256" key="1">
    <source>
        <dbReference type="SAM" id="MobiDB-lite"/>
    </source>
</evidence>
<evidence type="ECO:0000313" key="3">
    <source>
        <dbReference type="Proteomes" id="UP001589733"/>
    </source>
</evidence>
<dbReference type="Gene3D" id="1.25.40.10">
    <property type="entry name" value="Tetratricopeptide repeat domain"/>
    <property type="match status" value="1"/>
</dbReference>
<sequence length="612" mass="67953">MNSSVPRPPANPLIQFLRDGQYDQLQTDISAQQAAFERGDGRASDLQKTFKQFDHPDPTLGQQLGEWMEVHPGSYAAHTALATWMLSRAWAMRGGSTMNLVSDQGRRGMHHFLEQAEACARHALALTSNPLSAWLVVTFVHNTTGCEVALADVEAGKYPDWYTQPLSSNPASLELRRAMLLHLRAEWGGSETQMLTYVRQQQEAGVLSEPDMQKLWAEFHARVAHHAWMFSQEPDKALERARLAADLDDEHTELLFGFVSLHKHPLAERREAMERYLTFAEREVGRRTLGLWYARGAWLGSLDLLAAVAERLGWLLAAMAEAGEHDAAWLLGALALKMPQLRFPDPLPLLLRARVEGDVECADMAVWVAEGREHDQSRTTREHILKAADLGSKAMSWEIYNAFPLFRDQFDLDERARYRYLLQAADAGNNDARFALAQQLRAGKGEVGEDGVLRPVETAPLQYSLEYAKHLLERAAAEGHSAAEKVLRTSKDSAWDAKTAKRIRVGAGRPSRRWAMGQVVPHLLHANLLAFRVSWLVGIMLLLGGVRACSSQSFTPQQEAQQAGRELLEQIIEDQQRSAATPAKSPAAGGERPVLPPGMNSLPKASAGSNTP</sequence>
<dbReference type="InterPro" id="IPR011990">
    <property type="entry name" value="TPR-like_helical_dom_sf"/>
</dbReference>
<comment type="caution">
    <text evidence="2">The sequence shown here is derived from an EMBL/GenBank/DDBJ whole genome shotgun (WGS) entry which is preliminary data.</text>
</comment>
<dbReference type="Proteomes" id="UP001589733">
    <property type="component" value="Unassembled WGS sequence"/>
</dbReference>
<reference evidence="2 3" key="1">
    <citation type="submission" date="2024-09" db="EMBL/GenBank/DDBJ databases">
        <authorList>
            <person name="Sun Q."/>
            <person name="Mori K."/>
        </authorList>
    </citation>
    <scope>NUCLEOTIDE SEQUENCE [LARGE SCALE GENOMIC DNA]</scope>
    <source>
        <strain evidence="2 3">JCM 13503</strain>
    </source>
</reference>
<organism evidence="2 3">
    <name type="scientific">Deinococcus oregonensis</name>
    <dbReference type="NCBI Taxonomy" id="1805970"/>
    <lineage>
        <taxon>Bacteria</taxon>
        <taxon>Thermotogati</taxon>
        <taxon>Deinococcota</taxon>
        <taxon>Deinococci</taxon>
        <taxon>Deinococcales</taxon>
        <taxon>Deinococcaceae</taxon>
        <taxon>Deinococcus</taxon>
    </lineage>
</organism>
<gene>
    <name evidence="2" type="ORF">ACFFLM_11465</name>
</gene>
<accession>A0ABV6B0S1</accession>
<protein>
    <recommendedName>
        <fullName evidence="4">DUF4034 domain-containing protein</fullName>
    </recommendedName>
</protein>
<dbReference type="RefSeq" id="WP_380009772.1">
    <property type="nucleotide sequence ID" value="NZ_JBHLYR010000032.1"/>
</dbReference>
<evidence type="ECO:0000313" key="2">
    <source>
        <dbReference type="EMBL" id="MFB9992585.1"/>
    </source>
</evidence>
<feature type="region of interest" description="Disordered" evidence="1">
    <location>
        <begin position="575"/>
        <end position="612"/>
    </location>
</feature>
<name>A0ABV6B0S1_9DEIO</name>
<proteinExistence type="predicted"/>